<feature type="compositionally biased region" description="Low complexity" evidence="1">
    <location>
        <begin position="28"/>
        <end position="38"/>
    </location>
</feature>
<feature type="region of interest" description="Disordered" evidence="1">
    <location>
        <begin position="1"/>
        <end position="112"/>
    </location>
</feature>
<evidence type="ECO:0000256" key="1">
    <source>
        <dbReference type="SAM" id="MobiDB-lite"/>
    </source>
</evidence>
<name>A0ABX5STM8_9MICO</name>
<reference evidence="2 3" key="1">
    <citation type="submission" date="2019-03" db="EMBL/GenBank/DDBJ databases">
        <authorList>
            <person name="Dong K."/>
        </authorList>
    </citation>
    <scope>NUCLEOTIDE SEQUENCE [LARGE SCALE GENOMIC DNA]</scope>
    <source>
        <strain evidence="3">dk512</strain>
    </source>
</reference>
<dbReference type="Proteomes" id="UP000295748">
    <property type="component" value="Chromosome"/>
</dbReference>
<evidence type="ECO:0000313" key="2">
    <source>
        <dbReference type="EMBL" id="QBR88209.1"/>
    </source>
</evidence>
<organism evidence="2 3">
    <name type="scientific">Microbacterium wangchenii</name>
    <dbReference type="NCBI Taxonomy" id="2541726"/>
    <lineage>
        <taxon>Bacteria</taxon>
        <taxon>Bacillati</taxon>
        <taxon>Actinomycetota</taxon>
        <taxon>Actinomycetes</taxon>
        <taxon>Micrococcales</taxon>
        <taxon>Microbacteriaceae</taxon>
        <taxon>Microbacterium</taxon>
    </lineage>
</organism>
<protein>
    <submittedName>
        <fullName evidence="2">Sugar ABC transporter ATPase</fullName>
    </submittedName>
</protein>
<dbReference type="EMBL" id="CP038266">
    <property type="protein sequence ID" value="QBR88209.1"/>
    <property type="molecule type" value="Genomic_DNA"/>
</dbReference>
<accession>A0ABX5STM8</accession>
<proteinExistence type="predicted"/>
<keyword evidence="3" id="KW-1185">Reference proteome</keyword>
<evidence type="ECO:0000313" key="3">
    <source>
        <dbReference type="Proteomes" id="UP000295748"/>
    </source>
</evidence>
<feature type="compositionally biased region" description="Acidic residues" evidence="1">
    <location>
        <begin position="95"/>
        <end position="112"/>
    </location>
</feature>
<sequence length="112" mass="11942">MSDTNRDSIAETEEAGIQPLRDGDTSIEPDPAADPAQAEWEETIALDEGASPEDLHPATATGDDPAQIPSDTDEIPAEDRVADWQQPETQGLDPEIADLGEEGEGDLAPEDY</sequence>
<gene>
    <name evidence="2" type="ORF">E4K62_05565</name>
</gene>
<dbReference type="RefSeq" id="WP_135064632.1">
    <property type="nucleotide sequence ID" value="NZ_CP038266.1"/>
</dbReference>